<dbReference type="EMBL" id="CP001787">
    <property type="protein sequence ID" value="ACX72684.1"/>
    <property type="molecule type" value="Genomic_DNA"/>
</dbReference>
<dbReference type="OrthoDB" id="65278at2157"/>
<dbReference type="STRING" id="579137.Metvu_0826"/>
<dbReference type="HOGENOM" id="CLU_024489_0_0_2"/>
<dbReference type="Proteomes" id="UP000002063">
    <property type="component" value="Chromosome"/>
</dbReference>
<sequence>MKKIVILTLMILVAGLSFSDALNYKYTSSIPITFVKLSDANAKEIDRLLNSNALVVFCVDSDNIDEKVMLKLGIKKYSPSKIPDYGNYTYITKDGIIFVYPKYYVYREKDGTLIYNPPKYENNSKYEFVKPYKIKIPNNTEIPNYDGYVLIQNSTFILYPKKYITVGKNGEIYFNPPKNESNDYYYKYTYTPHENCIPNYYDYIFVDKNDVFLIYPKKYVYQDKDGVLIFKPPVDVSSPPVYKLNYKRIGDGVYEIKKNKLLILYPTSLNDKSTLDIIGSYIAKNGGVFAYINKVPPYYKHILATGVAVDKIIPDEDGSYAVDVAGRKIKVDVLNENILNSKLKQIKALKAFGINVSYIITGSEGITLVEKENVNLDELRDLYYDYWFKKPWTNYTHIYFNPYTEESNLKYLNGSYDLLALSYYPLIYTDKAPETFRNDPIGNYYPKVISYKGTGDYGYWEEGAKSEVEYYHVDQGEPYWNGKANEPSTWYYEGKPVSPENESKMWEKYEYFNHWFVKNYAYALASGCDGLFLESSDKYLVDAIFGIENENLSWRLDIKDKVNYAVVPGEKGFEVINGIPVIRVPNPLRDVYGVNVVKTTYIPPKEEDFGIYISDIRNYSPSLIMQLKENATDIVSFRNLANWLYNYNKNSIHYKGKFLLIKNNTGIKITVFKKDFNGKYKYEEFNREECKYVIVNPPKIVILD</sequence>
<dbReference type="GeneID" id="8513163"/>
<reference evidence="1" key="1">
    <citation type="submission" date="2009-10" db="EMBL/GenBank/DDBJ databases">
        <title>Complete sequence of chromosome of Methanocaldococcus vulcanius M7.</title>
        <authorList>
            <consortium name="US DOE Joint Genome Institute"/>
            <person name="Lucas S."/>
            <person name="Copeland A."/>
            <person name="Lapidus A."/>
            <person name="Glavina del Rio T."/>
            <person name="Dalin E."/>
            <person name="Tice H."/>
            <person name="Bruce D."/>
            <person name="Goodwin L."/>
            <person name="Pitluck S."/>
            <person name="Lcollab F.I."/>
            <person name="Brettin T."/>
            <person name="Detter J.C."/>
            <person name="Han C."/>
            <person name="Tapia R."/>
            <person name="Kuske C.R."/>
            <person name="Schmutz J."/>
            <person name="Larimer F."/>
            <person name="Land M."/>
            <person name="Hauser L."/>
            <person name="Kyrpides N."/>
            <person name="Ovchinikova G."/>
            <person name="Sieprawska-Lupa M."/>
            <person name="Whitman W.B."/>
            <person name="Woyke T."/>
        </authorList>
    </citation>
    <scope>NUCLEOTIDE SEQUENCE [LARGE SCALE GENOMIC DNA]</scope>
    <source>
        <strain evidence="1">M7</strain>
    </source>
</reference>
<name>C9RGI2_METVM</name>
<accession>C9RGI2</accession>
<dbReference type="KEGG" id="mvu:Metvu_0826"/>
<gene>
    <name evidence="1" type="ordered locus">Metvu_0826</name>
</gene>
<evidence type="ECO:0000313" key="1">
    <source>
        <dbReference type="EMBL" id="ACX72684.1"/>
    </source>
</evidence>
<organism evidence="1 2">
    <name type="scientific">Methanocaldococcus vulcanius (strain ATCC 700851 / DSM 12094 / M7)</name>
    <name type="common">Methanococcus vulcanius</name>
    <dbReference type="NCBI Taxonomy" id="579137"/>
    <lineage>
        <taxon>Archaea</taxon>
        <taxon>Methanobacteriati</taxon>
        <taxon>Methanobacteriota</taxon>
        <taxon>Methanomada group</taxon>
        <taxon>Methanococci</taxon>
        <taxon>Methanococcales</taxon>
        <taxon>Methanocaldococcaceae</taxon>
        <taxon>Methanocaldococcus</taxon>
    </lineage>
</organism>
<keyword evidence="2" id="KW-1185">Reference proteome</keyword>
<dbReference type="eggNOG" id="arCOG06686">
    <property type="taxonomic scope" value="Archaea"/>
</dbReference>
<protein>
    <submittedName>
        <fullName evidence="1">Uncharacterized protein</fullName>
    </submittedName>
</protein>
<proteinExistence type="predicted"/>
<dbReference type="AlphaFoldDB" id="C9RGI2"/>
<dbReference type="RefSeq" id="WP_015732904.1">
    <property type="nucleotide sequence ID" value="NC_013407.1"/>
</dbReference>
<evidence type="ECO:0000313" key="2">
    <source>
        <dbReference type="Proteomes" id="UP000002063"/>
    </source>
</evidence>